<dbReference type="SMART" id="SM00241">
    <property type="entry name" value="ZP"/>
    <property type="match status" value="1"/>
</dbReference>
<dbReference type="InterPro" id="IPR051962">
    <property type="entry name" value="Cuticlin"/>
</dbReference>
<dbReference type="EMBL" id="UYWY01005094">
    <property type="protein sequence ID" value="VDM29433.1"/>
    <property type="molecule type" value="Genomic_DNA"/>
</dbReference>
<evidence type="ECO:0000313" key="3">
    <source>
        <dbReference type="EMBL" id="VDM29433.1"/>
    </source>
</evidence>
<keyword evidence="1" id="KW-0732">Signal</keyword>
<feature type="domain" description="ZP" evidence="2">
    <location>
        <begin position="1"/>
        <end position="140"/>
    </location>
</feature>
<organism evidence="4 5">
    <name type="scientific">Toxocara canis</name>
    <name type="common">Canine roundworm</name>
    <dbReference type="NCBI Taxonomy" id="6265"/>
    <lineage>
        <taxon>Eukaryota</taxon>
        <taxon>Metazoa</taxon>
        <taxon>Ecdysozoa</taxon>
        <taxon>Nematoda</taxon>
        <taxon>Chromadorea</taxon>
        <taxon>Rhabditida</taxon>
        <taxon>Spirurina</taxon>
        <taxon>Ascaridomorpha</taxon>
        <taxon>Ascaridoidea</taxon>
        <taxon>Toxocaridae</taxon>
        <taxon>Toxocara</taxon>
    </lineage>
</organism>
<evidence type="ECO:0000313" key="4">
    <source>
        <dbReference type="Proteomes" id="UP000050794"/>
    </source>
</evidence>
<keyword evidence="4" id="KW-1185">Reference proteome</keyword>
<evidence type="ECO:0000313" key="5">
    <source>
        <dbReference type="WBParaSite" id="TCNE_0000371601-mRNA-1"/>
    </source>
</evidence>
<reference evidence="5" key="1">
    <citation type="submission" date="2016-06" db="UniProtKB">
        <authorList>
            <consortium name="WormBaseParasite"/>
        </authorList>
    </citation>
    <scope>IDENTIFICATION</scope>
</reference>
<evidence type="ECO:0000259" key="2">
    <source>
        <dbReference type="PROSITE" id="PS51034"/>
    </source>
</evidence>
<dbReference type="WBParaSite" id="TCNE_0000371601-mRNA-1">
    <property type="protein sequence ID" value="TCNE_0000371601-mRNA-1"/>
    <property type="gene ID" value="TCNE_0000371601"/>
</dbReference>
<evidence type="ECO:0000256" key="1">
    <source>
        <dbReference type="ARBA" id="ARBA00022729"/>
    </source>
</evidence>
<dbReference type="PANTHER" id="PTHR22907">
    <property type="entry name" value="GH04558P"/>
    <property type="match status" value="1"/>
</dbReference>
<dbReference type="Proteomes" id="UP000050794">
    <property type="component" value="Unassembled WGS sequence"/>
</dbReference>
<sequence length="166" mass="18430">MSRHGVHFAIQAAKQLKPNDPPRVLKGGANGEAVKYAVIGEVVYHKWTCSGAHDNAYCMTVHSCTVDDGQGSRQQIIDPAGCATDRYLLKNLEYLDQLSAGQEVYVFKFADRSSVFFTCQIRLELRDEASGSCDVSRVSLAHFDVRVPFVPRVKHESKRSALPETD</sequence>
<dbReference type="InterPro" id="IPR001507">
    <property type="entry name" value="ZP_dom"/>
</dbReference>
<dbReference type="PROSITE" id="PS51034">
    <property type="entry name" value="ZP_2"/>
    <property type="match status" value="1"/>
</dbReference>
<dbReference type="InterPro" id="IPR057475">
    <property type="entry name" value="CUT_C"/>
</dbReference>
<accession>A0A183U5E6</accession>
<protein>
    <submittedName>
        <fullName evidence="5">ZP domain-containing protein</fullName>
    </submittedName>
</protein>
<gene>
    <name evidence="3" type="ORF">TCNE_LOCUS3716</name>
</gene>
<proteinExistence type="predicted"/>
<dbReference type="Pfam" id="PF25301">
    <property type="entry name" value="CUT_C"/>
    <property type="match status" value="1"/>
</dbReference>
<name>A0A183U5E6_TOXCA</name>
<dbReference type="PANTHER" id="PTHR22907:SF1">
    <property type="entry name" value="ZP DOMAIN-CONTAINING PROTEIN"/>
    <property type="match status" value="1"/>
</dbReference>
<reference evidence="3 4" key="2">
    <citation type="submission" date="2018-11" db="EMBL/GenBank/DDBJ databases">
        <authorList>
            <consortium name="Pathogen Informatics"/>
        </authorList>
    </citation>
    <scope>NUCLEOTIDE SEQUENCE [LARGE SCALE GENOMIC DNA]</scope>
</reference>
<dbReference type="AlphaFoldDB" id="A0A183U5E6"/>